<dbReference type="EMBL" id="CAJZBQ010000041">
    <property type="protein sequence ID" value="CAG9326708.1"/>
    <property type="molecule type" value="Genomic_DNA"/>
</dbReference>
<dbReference type="SUPFAM" id="SSF53383">
    <property type="entry name" value="PLP-dependent transferases"/>
    <property type="match status" value="1"/>
</dbReference>
<feature type="domain" description="Aminotransferase class V" evidence="9">
    <location>
        <begin position="44"/>
        <end position="312"/>
    </location>
</feature>
<dbReference type="InterPro" id="IPR012703">
    <property type="entry name" value="NH2EtPonate_pyrv_transaminase"/>
</dbReference>
<evidence type="ECO:0000313" key="11">
    <source>
        <dbReference type="Proteomes" id="UP001162131"/>
    </source>
</evidence>
<dbReference type="InterPro" id="IPR000192">
    <property type="entry name" value="Aminotrans_V_dom"/>
</dbReference>
<name>A0AAU9JLY2_9CILI</name>
<accession>A0AAU9JLY2</accession>
<evidence type="ECO:0000256" key="6">
    <source>
        <dbReference type="ARBA" id="ARBA00049460"/>
    </source>
</evidence>
<keyword evidence="4 8" id="KW-0663">Pyridoxal phosphate</keyword>
<dbReference type="Gene3D" id="3.90.1150.10">
    <property type="entry name" value="Aspartate Aminotransferase, domain 1"/>
    <property type="match status" value="1"/>
</dbReference>
<dbReference type="InterPro" id="IPR024169">
    <property type="entry name" value="SP_NH2Trfase/AEP_transaminase"/>
</dbReference>
<dbReference type="HAMAP" id="MF_01376">
    <property type="entry name" value="PhnW_aminotrans_5"/>
    <property type="match status" value="1"/>
</dbReference>
<keyword evidence="5" id="KW-0670">Pyruvate</keyword>
<dbReference type="GO" id="GO:0019700">
    <property type="term" value="P:organic phosphonate catabolic process"/>
    <property type="evidence" value="ECO:0007669"/>
    <property type="project" value="InterPro"/>
</dbReference>
<dbReference type="PANTHER" id="PTHR42778:SF1">
    <property type="entry name" value="2-AMINOETHYLPHOSPHONATE--PYRUVATE TRANSAMINASE"/>
    <property type="match status" value="1"/>
</dbReference>
<organism evidence="10 11">
    <name type="scientific">Blepharisma stoltei</name>
    <dbReference type="NCBI Taxonomy" id="1481888"/>
    <lineage>
        <taxon>Eukaryota</taxon>
        <taxon>Sar</taxon>
        <taxon>Alveolata</taxon>
        <taxon>Ciliophora</taxon>
        <taxon>Postciliodesmatophora</taxon>
        <taxon>Heterotrichea</taxon>
        <taxon>Heterotrichida</taxon>
        <taxon>Blepharismidae</taxon>
        <taxon>Blepharisma</taxon>
    </lineage>
</organism>
<keyword evidence="2" id="KW-0032">Aminotransferase</keyword>
<sequence length="380" mass="42864">MIRRFFRFSFPTLYTPGPVKTTQRTKDAVLIDYGSRDPTFSRMVEEIKVKVLRIAELSETEYTTIIMQGPGSYGVEGALGAIKKDGSEKILVARNGHYGMNIEKIARTLKIPYKVIEKPENQSITPSDVVNALEDNITHFSMVHSETPTGMLNPLSSICQALNETKPGLVKIIDGISSFGMAPIDLKSAKIHYYCTSFNKFLQGHPGSGLVLAELNQLKKTKGLAHSLSLDLYDQWDYQLKNYGQFRFTPPTHMLAALHASLCEAEEHGGIQRRLEILRENQRVMHSELHKIGFKPFLAPENQALCVTTYYQPSHPNWDFNTFQNALCEKGVWIYPTCVTKSAKTFRVSVLGDHDTESTLHLVNSIKETLKEMKIEIPLK</sequence>
<comment type="caution">
    <text evidence="10">The sequence shown here is derived from an EMBL/GenBank/DDBJ whole genome shotgun (WGS) entry which is preliminary data.</text>
</comment>
<dbReference type="GO" id="GO:0047304">
    <property type="term" value="F:2-aminoethylphosphonate-pyruvate transaminase activity"/>
    <property type="evidence" value="ECO:0007669"/>
    <property type="project" value="UniProtKB-EC"/>
</dbReference>
<evidence type="ECO:0000313" key="10">
    <source>
        <dbReference type="EMBL" id="CAG9326708.1"/>
    </source>
</evidence>
<evidence type="ECO:0000256" key="3">
    <source>
        <dbReference type="ARBA" id="ARBA00022679"/>
    </source>
</evidence>
<evidence type="ECO:0000256" key="5">
    <source>
        <dbReference type="ARBA" id="ARBA00023317"/>
    </source>
</evidence>
<dbReference type="Proteomes" id="UP001162131">
    <property type="component" value="Unassembled WGS sequence"/>
</dbReference>
<evidence type="ECO:0000256" key="8">
    <source>
        <dbReference type="PIRSR" id="PIRSR000524-50"/>
    </source>
</evidence>
<evidence type="ECO:0000259" key="9">
    <source>
        <dbReference type="Pfam" id="PF00266"/>
    </source>
</evidence>
<reference evidence="10" key="1">
    <citation type="submission" date="2021-09" db="EMBL/GenBank/DDBJ databases">
        <authorList>
            <consortium name="AG Swart"/>
            <person name="Singh M."/>
            <person name="Singh A."/>
            <person name="Seah K."/>
            <person name="Emmerich C."/>
        </authorList>
    </citation>
    <scope>NUCLEOTIDE SEQUENCE</scope>
    <source>
        <strain evidence="10">ATCC30299</strain>
    </source>
</reference>
<gene>
    <name evidence="10" type="ORF">BSTOLATCC_MIC41976</name>
</gene>
<dbReference type="PIRSF" id="PIRSF000524">
    <property type="entry name" value="SPT"/>
    <property type="match status" value="1"/>
</dbReference>
<feature type="modified residue" description="N6-(pyridoxal phosphate)lysine" evidence="8">
    <location>
        <position position="200"/>
    </location>
</feature>
<evidence type="ECO:0000256" key="4">
    <source>
        <dbReference type="ARBA" id="ARBA00022898"/>
    </source>
</evidence>
<keyword evidence="3" id="KW-0808">Transferase</keyword>
<comment type="cofactor">
    <cofactor evidence="1 8">
        <name>pyridoxal 5'-phosphate</name>
        <dbReference type="ChEBI" id="CHEBI:597326"/>
    </cofactor>
</comment>
<protein>
    <recommendedName>
        <fullName evidence="9">Aminotransferase class V domain-containing protein</fullName>
    </recommendedName>
</protein>
<dbReference type="Pfam" id="PF00266">
    <property type="entry name" value="Aminotran_5"/>
    <property type="match status" value="1"/>
</dbReference>
<dbReference type="InterPro" id="IPR015422">
    <property type="entry name" value="PyrdxlP-dep_Trfase_small"/>
</dbReference>
<proteinExistence type="inferred from homology"/>
<feature type="binding site" evidence="7">
    <location>
        <position position="347"/>
    </location>
    <ligand>
        <name>substrate</name>
    </ligand>
</feature>
<evidence type="ECO:0000256" key="1">
    <source>
        <dbReference type="ARBA" id="ARBA00001933"/>
    </source>
</evidence>
<comment type="catalytic activity">
    <reaction evidence="6">
        <text>(2-aminoethyl)phosphonate + pyruvate = phosphonoacetaldehyde + L-alanine</text>
        <dbReference type="Rhea" id="RHEA:17021"/>
        <dbReference type="ChEBI" id="CHEBI:15361"/>
        <dbReference type="ChEBI" id="CHEBI:57418"/>
        <dbReference type="ChEBI" id="CHEBI:57972"/>
        <dbReference type="ChEBI" id="CHEBI:58383"/>
        <dbReference type="EC" id="2.6.1.37"/>
    </reaction>
</comment>
<evidence type="ECO:0000256" key="2">
    <source>
        <dbReference type="ARBA" id="ARBA00022576"/>
    </source>
</evidence>
<dbReference type="AlphaFoldDB" id="A0AAU9JLY2"/>
<keyword evidence="11" id="KW-1185">Reference proteome</keyword>
<evidence type="ECO:0000256" key="7">
    <source>
        <dbReference type="PIRSR" id="PIRSR000524-1"/>
    </source>
</evidence>
<dbReference type="NCBIfam" id="NF010006">
    <property type="entry name" value="PRK13479.1"/>
    <property type="match status" value="1"/>
</dbReference>
<dbReference type="Gene3D" id="3.40.640.10">
    <property type="entry name" value="Type I PLP-dependent aspartate aminotransferase-like (Major domain)"/>
    <property type="match status" value="1"/>
</dbReference>
<dbReference type="PANTHER" id="PTHR42778">
    <property type="entry name" value="2-AMINOETHYLPHOSPHONATE--PYRUVATE TRANSAMINASE"/>
    <property type="match status" value="1"/>
</dbReference>
<dbReference type="InterPro" id="IPR015421">
    <property type="entry name" value="PyrdxlP-dep_Trfase_major"/>
</dbReference>
<dbReference type="InterPro" id="IPR015424">
    <property type="entry name" value="PyrdxlP-dep_Trfase"/>
</dbReference>